<reference evidence="1" key="1">
    <citation type="submission" date="2018-05" db="EMBL/GenBank/DDBJ databases">
        <authorList>
            <person name="Lanie J.A."/>
            <person name="Ng W.-L."/>
            <person name="Kazmierczak K.M."/>
            <person name="Andrzejewski T.M."/>
            <person name="Davidsen T.M."/>
            <person name="Wayne K.J."/>
            <person name="Tettelin H."/>
            <person name="Glass J.I."/>
            <person name="Rusch D."/>
            <person name="Podicherti R."/>
            <person name="Tsui H.-C.T."/>
            <person name="Winkler M.E."/>
        </authorList>
    </citation>
    <scope>NUCLEOTIDE SEQUENCE</scope>
</reference>
<sequence length="49" mass="5489">VRIFRPSIDLADGRVKTTPQFGSALFGPVFAGLQYEYRGIVSEKGFLQR</sequence>
<organism evidence="1">
    <name type="scientific">marine metagenome</name>
    <dbReference type="NCBI Taxonomy" id="408172"/>
    <lineage>
        <taxon>unclassified sequences</taxon>
        <taxon>metagenomes</taxon>
        <taxon>ecological metagenomes</taxon>
    </lineage>
</organism>
<protein>
    <submittedName>
        <fullName evidence="1">Uncharacterized protein</fullName>
    </submittedName>
</protein>
<name>A0A382MGE5_9ZZZZ</name>
<dbReference type="AlphaFoldDB" id="A0A382MGE5"/>
<evidence type="ECO:0000313" key="1">
    <source>
        <dbReference type="EMBL" id="SVC48034.1"/>
    </source>
</evidence>
<accession>A0A382MGE5</accession>
<dbReference type="EMBL" id="UINC01093541">
    <property type="protein sequence ID" value="SVC48034.1"/>
    <property type="molecule type" value="Genomic_DNA"/>
</dbReference>
<feature type="non-terminal residue" evidence="1">
    <location>
        <position position="49"/>
    </location>
</feature>
<feature type="non-terminal residue" evidence="1">
    <location>
        <position position="1"/>
    </location>
</feature>
<proteinExistence type="predicted"/>
<gene>
    <name evidence="1" type="ORF">METZ01_LOCUS300888</name>
</gene>